<dbReference type="InterPro" id="IPR009351">
    <property type="entry name" value="AlkZ-like"/>
</dbReference>
<dbReference type="Pfam" id="PF06224">
    <property type="entry name" value="AlkZ-like"/>
    <property type="match status" value="1"/>
</dbReference>
<reference evidence="2" key="1">
    <citation type="journal article" date="2019" name="Int. J. Syst. Evol. Microbiol.">
        <title>The Global Catalogue of Microorganisms (GCM) 10K type strain sequencing project: providing services to taxonomists for standard genome sequencing and annotation.</title>
        <authorList>
            <consortium name="The Broad Institute Genomics Platform"/>
            <consortium name="The Broad Institute Genome Sequencing Center for Infectious Disease"/>
            <person name="Wu L."/>
            <person name="Ma J."/>
        </authorList>
    </citation>
    <scope>NUCLEOTIDE SEQUENCE [LARGE SCALE GENOMIC DNA]</scope>
    <source>
        <strain evidence="2">JCM 18127</strain>
    </source>
</reference>
<evidence type="ECO:0000313" key="2">
    <source>
        <dbReference type="Proteomes" id="UP001500621"/>
    </source>
</evidence>
<dbReference type="Proteomes" id="UP001500621">
    <property type="component" value="Unassembled WGS sequence"/>
</dbReference>
<organism evidence="1 2">
    <name type="scientific">Nocardioides nanhaiensis</name>
    <dbReference type="NCBI Taxonomy" id="1476871"/>
    <lineage>
        <taxon>Bacteria</taxon>
        <taxon>Bacillati</taxon>
        <taxon>Actinomycetota</taxon>
        <taxon>Actinomycetes</taxon>
        <taxon>Propionibacteriales</taxon>
        <taxon>Nocardioidaceae</taxon>
        <taxon>Nocardioides</taxon>
    </lineage>
</organism>
<gene>
    <name evidence="1" type="ORF">GCM10023226_00650</name>
</gene>
<evidence type="ECO:0000313" key="1">
    <source>
        <dbReference type="EMBL" id="GAA4668555.1"/>
    </source>
</evidence>
<name>A0ABP8VPH8_9ACTN</name>
<accession>A0ABP8VPH8</accession>
<protein>
    <submittedName>
        <fullName evidence="1">Winged helix-turn-helix domain-containing protein</fullName>
    </submittedName>
</protein>
<dbReference type="EMBL" id="BAABIM010000001">
    <property type="protein sequence ID" value="GAA4668555.1"/>
    <property type="molecule type" value="Genomic_DNA"/>
</dbReference>
<comment type="caution">
    <text evidence="1">The sequence shown here is derived from an EMBL/GenBank/DDBJ whole genome shotgun (WGS) entry which is preliminary data.</text>
</comment>
<keyword evidence="2" id="KW-1185">Reference proteome</keyword>
<proteinExistence type="predicted"/>
<dbReference type="PANTHER" id="PTHR30528:SF0">
    <property type="entry name" value="CYTOPLASMIC PROTEIN"/>
    <property type="match status" value="1"/>
</dbReference>
<dbReference type="PANTHER" id="PTHR30528">
    <property type="entry name" value="CYTOPLASMIC PROTEIN"/>
    <property type="match status" value="1"/>
</dbReference>
<dbReference type="RefSeq" id="WP_345262044.1">
    <property type="nucleotide sequence ID" value="NZ_BAABIM010000001.1"/>
</dbReference>
<sequence>MPPVRLTTRQARRLCVRAQLLDRPRPTDLLAVVRHLTLLQHDPTDAVAPSADLVLFSRLGPGYDPAELREALDTQQLVQLRGDVRPAEDLVLFRAEMALWPGPEPWRPWQEQLVAWVEVNAPFRHDVLAALRSDGPLPAAELPDTCVEPWASSGWNNDRNLNRMLDLLVQRGEVAVADGWGRDRRYDLAERVYPDVAPVPFEEAARERDRRRLASLGVAHERAPVANGQRMAVGDVGLPAEVDGIGGWRVDPVLAERVDEPFPGRCALLSPFDRLVYDRKRMAELLDFDYVLEMYKPAAKRRWGYYALPVLDGDQLVGKLDATADRRDGVLRVHALHRDGDWSAARESRVRREVAHLAAWLGLEVDGL</sequence>